<comment type="caution">
    <text evidence="1">The sequence shown here is derived from an EMBL/GenBank/DDBJ whole genome shotgun (WGS) entry which is preliminary data.</text>
</comment>
<protein>
    <submittedName>
        <fullName evidence="1">DUF4406 domain-containing protein</fullName>
    </submittedName>
</protein>
<accession>A0A736R9F7</accession>
<dbReference type="Pfam" id="PF14359">
    <property type="entry name" value="DUF4406"/>
    <property type="match status" value="1"/>
</dbReference>
<dbReference type="InterPro" id="IPR025518">
    <property type="entry name" value="DUF4406"/>
</dbReference>
<sequence length="28" mass="3255">MKIYIAGPMSGLPEFNRRAFWAAEAKLW</sequence>
<dbReference type="SUPFAM" id="SSF52309">
    <property type="entry name" value="N-(deoxy)ribosyltransferase-like"/>
    <property type="match status" value="1"/>
</dbReference>
<reference evidence="1" key="1">
    <citation type="journal article" date="2018" name="Genome Biol.">
        <title>SKESA: strategic k-mer extension for scrupulous assemblies.</title>
        <authorList>
            <person name="Souvorov A."/>
            <person name="Agarwala R."/>
            <person name="Lipman D.J."/>
        </authorList>
    </citation>
    <scope>NUCLEOTIDE SEQUENCE</scope>
    <source>
        <strain evidence="1">2584-68</strain>
    </source>
</reference>
<organism evidence="1">
    <name type="scientific">Salmonella enterica subsp. houtenae serovar 45:g,z51:-</name>
    <dbReference type="NCBI Taxonomy" id="1967611"/>
    <lineage>
        <taxon>Bacteria</taxon>
        <taxon>Pseudomonadati</taxon>
        <taxon>Pseudomonadota</taxon>
        <taxon>Gammaproteobacteria</taxon>
        <taxon>Enterobacterales</taxon>
        <taxon>Enterobacteriaceae</taxon>
        <taxon>Salmonella</taxon>
    </lineage>
</organism>
<dbReference type="EMBL" id="DAATAH010000126">
    <property type="protein sequence ID" value="HAE7767805.1"/>
    <property type="molecule type" value="Genomic_DNA"/>
</dbReference>
<name>A0A736R9F7_SALHO</name>
<feature type="non-terminal residue" evidence="1">
    <location>
        <position position="28"/>
    </location>
</feature>
<proteinExistence type="predicted"/>
<reference evidence="1" key="2">
    <citation type="submission" date="2018-07" db="EMBL/GenBank/DDBJ databases">
        <authorList>
            <consortium name="NCBI Pathogen Detection Project"/>
        </authorList>
    </citation>
    <scope>NUCLEOTIDE SEQUENCE</scope>
    <source>
        <strain evidence="1">2584-68</strain>
    </source>
</reference>
<evidence type="ECO:0000313" key="1">
    <source>
        <dbReference type="EMBL" id="HAE7767805.1"/>
    </source>
</evidence>
<dbReference type="AlphaFoldDB" id="A0A736R9F7"/>
<gene>
    <name evidence="1" type="ORF">GNB58_004937</name>
</gene>